<dbReference type="PANTHER" id="PTHR35395:SF1">
    <property type="entry name" value="DUF6536 DOMAIN-CONTAINING PROTEIN"/>
    <property type="match status" value="1"/>
</dbReference>
<accession>A0ABR4IAZ0</accession>
<organism evidence="3 4">
    <name type="scientific">Aspergillus cavernicola</name>
    <dbReference type="NCBI Taxonomy" id="176166"/>
    <lineage>
        <taxon>Eukaryota</taxon>
        <taxon>Fungi</taxon>
        <taxon>Dikarya</taxon>
        <taxon>Ascomycota</taxon>
        <taxon>Pezizomycotina</taxon>
        <taxon>Eurotiomycetes</taxon>
        <taxon>Eurotiomycetidae</taxon>
        <taxon>Eurotiales</taxon>
        <taxon>Aspergillaceae</taxon>
        <taxon>Aspergillus</taxon>
        <taxon>Aspergillus subgen. Nidulantes</taxon>
    </lineage>
</organism>
<feature type="domain" description="DUF6536" evidence="2">
    <location>
        <begin position="45"/>
        <end position="192"/>
    </location>
</feature>
<dbReference type="Pfam" id="PF20163">
    <property type="entry name" value="DUF6536"/>
    <property type="match status" value="1"/>
</dbReference>
<dbReference type="EMBL" id="JBFXLS010000040">
    <property type="protein sequence ID" value="KAL2824888.1"/>
    <property type="molecule type" value="Genomic_DNA"/>
</dbReference>
<feature type="transmembrane region" description="Helical" evidence="1">
    <location>
        <begin position="437"/>
        <end position="459"/>
    </location>
</feature>
<comment type="caution">
    <text evidence="3">The sequence shown here is derived from an EMBL/GenBank/DDBJ whole genome shotgun (WGS) entry which is preliminary data.</text>
</comment>
<feature type="transmembrane region" description="Helical" evidence="1">
    <location>
        <begin position="544"/>
        <end position="568"/>
    </location>
</feature>
<dbReference type="InterPro" id="IPR046623">
    <property type="entry name" value="DUF6536"/>
</dbReference>
<feature type="transmembrane region" description="Helical" evidence="1">
    <location>
        <begin position="588"/>
        <end position="610"/>
    </location>
</feature>
<proteinExistence type="predicted"/>
<evidence type="ECO:0000313" key="3">
    <source>
        <dbReference type="EMBL" id="KAL2824888.1"/>
    </source>
</evidence>
<evidence type="ECO:0000259" key="2">
    <source>
        <dbReference type="Pfam" id="PF20163"/>
    </source>
</evidence>
<gene>
    <name evidence="3" type="ORF">BDW59DRAFT_172616</name>
</gene>
<protein>
    <recommendedName>
        <fullName evidence="2">DUF6536 domain-containing protein</fullName>
    </recommendedName>
</protein>
<feature type="transmembrane region" description="Helical" evidence="1">
    <location>
        <begin position="489"/>
        <end position="510"/>
    </location>
</feature>
<reference evidence="3 4" key="1">
    <citation type="submission" date="2024-07" db="EMBL/GenBank/DDBJ databases">
        <title>Section-level genome sequencing and comparative genomics of Aspergillus sections Usti and Cavernicolus.</title>
        <authorList>
            <consortium name="Lawrence Berkeley National Laboratory"/>
            <person name="Nybo J.L."/>
            <person name="Vesth T.C."/>
            <person name="Theobald S."/>
            <person name="Frisvad J.C."/>
            <person name="Larsen T.O."/>
            <person name="Kjaerboelling I."/>
            <person name="Rothschild-Mancinelli K."/>
            <person name="Lyhne E.K."/>
            <person name="Kogle M.E."/>
            <person name="Barry K."/>
            <person name="Clum A."/>
            <person name="Na H."/>
            <person name="Ledsgaard L."/>
            <person name="Lin J."/>
            <person name="Lipzen A."/>
            <person name="Kuo A."/>
            <person name="Riley R."/>
            <person name="Mondo S."/>
            <person name="LaButti K."/>
            <person name="Haridas S."/>
            <person name="Pangalinan J."/>
            <person name="Salamov A.A."/>
            <person name="Simmons B.A."/>
            <person name="Magnuson J.K."/>
            <person name="Chen J."/>
            <person name="Drula E."/>
            <person name="Henrissat B."/>
            <person name="Wiebenga A."/>
            <person name="Lubbers R.J."/>
            <person name="Gomes A.C."/>
            <person name="Makela M.R."/>
            <person name="Stajich J."/>
            <person name="Grigoriev I.V."/>
            <person name="Mortensen U.H."/>
            <person name="De vries R.P."/>
            <person name="Baker S.E."/>
            <person name="Andersen M.R."/>
        </authorList>
    </citation>
    <scope>NUCLEOTIDE SEQUENCE [LARGE SCALE GENOMIC DNA]</scope>
    <source>
        <strain evidence="3 4">CBS 600.67</strain>
    </source>
</reference>
<feature type="transmembrane region" description="Helical" evidence="1">
    <location>
        <begin position="156"/>
        <end position="173"/>
    </location>
</feature>
<evidence type="ECO:0000256" key="1">
    <source>
        <dbReference type="SAM" id="Phobius"/>
    </source>
</evidence>
<dbReference type="PANTHER" id="PTHR35395">
    <property type="entry name" value="DUF6536 DOMAIN-CONTAINING PROTEIN"/>
    <property type="match status" value="1"/>
</dbReference>
<evidence type="ECO:0000313" key="4">
    <source>
        <dbReference type="Proteomes" id="UP001610335"/>
    </source>
</evidence>
<feature type="transmembrane region" description="Helical" evidence="1">
    <location>
        <begin position="342"/>
        <end position="366"/>
    </location>
</feature>
<keyword evidence="1" id="KW-0812">Transmembrane</keyword>
<keyword evidence="1" id="KW-1133">Transmembrane helix</keyword>
<keyword evidence="1" id="KW-0472">Membrane</keyword>
<dbReference type="Proteomes" id="UP001610335">
    <property type="component" value="Unassembled WGS sequence"/>
</dbReference>
<keyword evidence="4" id="KW-1185">Reference proteome</keyword>
<name>A0ABR4IAZ0_9EURO</name>
<sequence length="690" mass="77090">MVSDALNHDQELLLISGNECLSQSLGQDKEDHPKRGQLRKWLSGWKFTLSLASAGCIIFLSFNVGFLLWAVARDRLKKTRGILYEGDCDQVRHQSTGLHLLINILSTTLLGASNYSMQCLCAPTREDIDNAHLRGNWLDIGVPSLRNLFHVSRIRSLMWICLALSSLPLHLVYNSTIFSTTAAYPYNVFAGHGSLGNETAPFLAGGVSNEDERAFQRLYQEAGSGYLKRLDTSECINAYAITYQTKYGDLLLVTEDVNTTNQYDMVGFQSVYDPYAGLQPLPLGDPYEWLCPPNPNSSCSTYVPSIQSQAEKNNWVVYRNSGTYRVDSCLSGRLPEHCKLQYSLPLTIVVIVVNFIKSAIMCYMAVKTTEPPMLTTGDAITSFLKLPDKRTLGRCLVPGTEVRRIFSRYNVPRRHCRPSAYDKTPKPWYSAVSHRKWVVILILWLIAIAICAFLLRLGLVEDGAGVWDADFGSINAQALIKSDNWPRSLISNTIIANIPQVIFSTLYFVFNSSGYALTRKGVRVSWDPQSAQRSSYFLSLPYRYAIPLMAFSAILHWLISQSLFLVGIEAYDQEWRRSPDRDLMTCGYTPVVIVSSMSVGAFMFICLVGLGFRKFASGMFVAGSCSLAIAAACHPKYDPNLKGRNQELDPPEGIEFMPLKWGAAPVQGELGHCTFSSKEVYIPESGHLYQ</sequence>
<feature type="transmembrane region" description="Helical" evidence="1">
    <location>
        <begin position="47"/>
        <end position="72"/>
    </location>
</feature>